<evidence type="ECO:0000256" key="6">
    <source>
        <dbReference type="ARBA" id="ARBA00023136"/>
    </source>
</evidence>
<keyword evidence="5 7" id="KW-1133">Transmembrane helix</keyword>
<comment type="caution">
    <text evidence="9">The sequence shown here is derived from an EMBL/GenBank/DDBJ whole genome shotgun (WGS) entry which is preliminary data.</text>
</comment>
<feature type="transmembrane region" description="Helical" evidence="7">
    <location>
        <begin position="116"/>
        <end position="136"/>
    </location>
</feature>
<evidence type="ECO:0000313" key="9">
    <source>
        <dbReference type="EMBL" id="TCP12063.1"/>
    </source>
</evidence>
<feature type="transmembrane region" description="Helical" evidence="7">
    <location>
        <begin position="174"/>
        <end position="193"/>
    </location>
</feature>
<keyword evidence="6 7" id="KW-0472">Membrane</keyword>
<keyword evidence="3" id="KW-1003">Cell membrane</keyword>
<gene>
    <name evidence="9" type="ORF">EV697_105175</name>
</gene>
<evidence type="ECO:0000256" key="2">
    <source>
        <dbReference type="ARBA" id="ARBA00008193"/>
    </source>
</evidence>
<feature type="transmembrane region" description="Helical" evidence="7">
    <location>
        <begin position="6"/>
        <end position="23"/>
    </location>
</feature>
<comment type="subcellular location">
    <subcellularLocation>
        <location evidence="1">Cell membrane</location>
        <topology evidence="1">Multi-pass membrane protein</topology>
    </subcellularLocation>
</comment>
<dbReference type="PANTHER" id="PTHR30506">
    <property type="entry name" value="INNER MEMBRANE PROTEIN"/>
    <property type="match status" value="1"/>
</dbReference>
<organism evidence="9 10">
    <name type="scientific">Bisgaardia hudsonensis</name>
    <dbReference type="NCBI Taxonomy" id="109472"/>
    <lineage>
        <taxon>Bacteria</taxon>
        <taxon>Pseudomonadati</taxon>
        <taxon>Pseudomonadota</taxon>
        <taxon>Gammaproteobacteria</taxon>
        <taxon>Pasteurellales</taxon>
        <taxon>Pasteurellaceae</taxon>
        <taxon>Bisgaardia</taxon>
    </lineage>
</organism>
<dbReference type="RefSeq" id="WP_132024454.1">
    <property type="nucleotide sequence ID" value="NZ_CP016605.1"/>
</dbReference>
<evidence type="ECO:0000256" key="1">
    <source>
        <dbReference type="ARBA" id="ARBA00004651"/>
    </source>
</evidence>
<feature type="domain" description="Glycine transporter" evidence="8">
    <location>
        <begin position="5"/>
        <end position="78"/>
    </location>
</feature>
<keyword evidence="10" id="KW-1185">Reference proteome</keyword>
<feature type="transmembrane region" description="Helical" evidence="7">
    <location>
        <begin position="148"/>
        <end position="168"/>
    </location>
</feature>
<dbReference type="Proteomes" id="UP000294841">
    <property type="component" value="Unassembled WGS sequence"/>
</dbReference>
<evidence type="ECO:0000313" key="10">
    <source>
        <dbReference type="Proteomes" id="UP000294841"/>
    </source>
</evidence>
<comment type="similarity">
    <text evidence="2">Belongs to the UPF0126 family.</text>
</comment>
<dbReference type="EMBL" id="SLXI01000005">
    <property type="protein sequence ID" value="TCP12063.1"/>
    <property type="molecule type" value="Genomic_DNA"/>
</dbReference>
<feature type="domain" description="Glycine transporter" evidence="8">
    <location>
        <begin position="91"/>
        <end position="163"/>
    </location>
</feature>
<dbReference type="Pfam" id="PF03458">
    <property type="entry name" value="Gly_transporter"/>
    <property type="match status" value="2"/>
</dbReference>
<dbReference type="OrthoDB" id="9791874at2"/>
<evidence type="ECO:0000256" key="7">
    <source>
        <dbReference type="SAM" id="Phobius"/>
    </source>
</evidence>
<feature type="transmembrane region" description="Helical" evidence="7">
    <location>
        <begin position="30"/>
        <end position="50"/>
    </location>
</feature>
<dbReference type="GO" id="GO:0005886">
    <property type="term" value="C:plasma membrane"/>
    <property type="evidence" value="ECO:0007669"/>
    <property type="project" value="UniProtKB-SubCell"/>
</dbReference>
<dbReference type="PANTHER" id="PTHR30506:SF3">
    <property type="entry name" value="UPF0126 INNER MEMBRANE PROTEIN YADS-RELATED"/>
    <property type="match status" value="1"/>
</dbReference>
<evidence type="ECO:0000259" key="8">
    <source>
        <dbReference type="Pfam" id="PF03458"/>
    </source>
</evidence>
<evidence type="ECO:0000256" key="3">
    <source>
        <dbReference type="ARBA" id="ARBA00022475"/>
    </source>
</evidence>
<protein>
    <submittedName>
        <fullName evidence="9">Putative membrane protein YeiH</fullName>
    </submittedName>
</protein>
<keyword evidence="4 7" id="KW-0812">Transmembrane</keyword>
<proteinExistence type="inferred from homology"/>
<evidence type="ECO:0000256" key="4">
    <source>
        <dbReference type="ARBA" id="ARBA00022692"/>
    </source>
</evidence>
<sequence>MFLYLVDLLGTSIFAISGVALAFRLRMDAVGVLVLASVTAIGGGTIRDLVLDVPVFWLSNNAYIWVVIITCILMIIFVKKPAKVPWYILPVSDAIGLAFFTIMGTEKSLQLGFTPTVAVIMGALTGCGGGVIRDVLAREIPLIFRKEIYATASIIGGSIYCLLSMYHVSRIIDVIVAIIAVLIIRLASIKWQLSLPTFGQSR</sequence>
<dbReference type="InterPro" id="IPR005115">
    <property type="entry name" value="Gly_transporter"/>
</dbReference>
<dbReference type="AlphaFoldDB" id="A0A4R2MV76"/>
<reference evidence="9 10" key="1">
    <citation type="submission" date="2019-03" db="EMBL/GenBank/DDBJ databases">
        <title>Genomic Encyclopedia of Type Strains, Phase IV (KMG-IV): sequencing the most valuable type-strain genomes for metagenomic binning, comparative biology and taxonomic classification.</title>
        <authorList>
            <person name="Goeker M."/>
        </authorList>
    </citation>
    <scope>NUCLEOTIDE SEQUENCE [LARGE SCALE GENOMIC DNA]</scope>
    <source>
        <strain evidence="9 10">DSM 28231</strain>
    </source>
</reference>
<evidence type="ECO:0000256" key="5">
    <source>
        <dbReference type="ARBA" id="ARBA00022989"/>
    </source>
</evidence>
<feature type="transmembrane region" description="Helical" evidence="7">
    <location>
        <begin position="62"/>
        <end position="78"/>
    </location>
</feature>
<feature type="transmembrane region" description="Helical" evidence="7">
    <location>
        <begin position="85"/>
        <end position="104"/>
    </location>
</feature>
<accession>A0A4R2MV76</accession>
<name>A0A4R2MV76_9PAST</name>